<comment type="similarity">
    <text evidence="5">Belongs to the TatC family.</text>
</comment>
<sequence length="174" mass="19405">MKTAVIAGFILASPVVFFQFWRFILPAMTDRERTWTILFVPLSVALFLGGIGFSYFLVMPQSLHFLMAFGGENFTPLLSMESYLEFVLLMILPFGVIFNMPLLMTALSLAGLVQGKTLKMGRKFIILGSFILAAVITPTPDILTQSLLALPAIGLYEISLHVMGLLERARNRRL</sequence>
<dbReference type="AlphaFoldDB" id="H1D1G7"/>
<comment type="caution">
    <text evidence="6">The sequence shown here is derived from an EMBL/GenBank/DDBJ whole genome shotgun (WGS) entry which is preliminary data.</text>
</comment>
<keyword evidence="2 5" id="KW-0812">Transmembrane</keyword>
<comment type="caution">
    <text evidence="5">Lacks conserved residue(s) required for the propagation of feature annotation.</text>
</comment>
<feature type="transmembrane region" description="Helical" evidence="5">
    <location>
        <begin position="86"/>
        <end position="112"/>
    </location>
</feature>
<dbReference type="Proteomes" id="UP000003277">
    <property type="component" value="Unassembled WGS sequence"/>
</dbReference>
<organism evidence="6 7">
    <name type="scientific">Dialister succinatiphilus YIT 11850</name>
    <dbReference type="NCBI Taxonomy" id="742743"/>
    <lineage>
        <taxon>Bacteria</taxon>
        <taxon>Bacillati</taxon>
        <taxon>Bacillota</taxon>
        <taxon>Negativicutes</taxon>
        <taxon>Veillonellales</taxon>
        <taxon>Veillonellaceae</taxon>
        <taxon>Dialister</taxon>
    </lineage>
</organism>
<keyword evidence="4 5" id="KW-0472">Membrane</keyword>
<evidence type="ECO:0000256" key="2">
    <source>
        <dbReference type="ARBA" id="ARBA00022692"/>
    </source>
</evidence>
<keyword evidence="5" id="KW-1003">Cell membrane</keyword>
<dbReference type="GO" id="GO:0033281">
    <property type="term" value="C:TAT protein transport complex"/>
    <property type="evidence" value="ECO:0007669"/>
    <property type="project" value="UniProtKB-UniRule"/>
</dbReference>
<feature type="transmembrane region" description="Helical" evidence="5">
    <location>
        <begin position="37"/>
        <end position="58"/>
    </location>
</feature>
<dbReference type="PANTHER" id="PTHR30371:SF0">
    <property type="entry name" value="SEC-INDEPENDENT PROTEIN TRANSLOCASE PROTEIN TATC, CHLOROPLASTIC-RELATED"/>
    <property type="match status" value="1"/>
</dbReference>
<dbReference type="GO" id="GO:0009977">
    <property type="term" value="F:proton motive force dependent protein transmembrane transporter activity"/>
    <property type="evidence" value="ECO:0007669"/>
    <property type="project" value="TreeGrafter"/>
</dbReference>
<reference evidence="6 7" key="1">
    <citation type="submission" date="2011-11" db="EMBL/GenBank/DDBJ databases">
        <title>The Genome Sequence of Dialister succinatiphilus YIT 11850.</title>
        <authorList>
            <consortium name="The Broad Institute Genome Sequencing Platform"/>
            <person name="Earl A."/>
            <person name="Ward D."/>
            <person name="Feldgarden M."/>
            <person name="Gevers D."/>
            <person name="Morotomi M."/>
            <person name="Young S.K."/>
            <person name="Zeng Q."/>
            <person name="Gargeya S."/>
            <person name="Fitzgerald M."/>
            <person name="Haas B."/>
            <person name="Abouelleil A."/>
            <person name="Alvarado L."/>
            <person name="Arachchi H.M."/>
            <person name="Berlin A."/>
            <person name="Brown A."/>
            <person name="Chapman S.B."/>
            <person name="Dunbar C."/>
            <person name="Gearin G."/>
            <person name="Goldberg J."/>
            <person name="Griggs A."/>
            <person name="Gujja S."/>
            <person name="Heiman D."/>
            <person name="Howarth C."/>
            <person name="Lui A."/>
            <person name="MacDonald P.J.P."/>
            <person name="Montmayeur A."/>
            <person name="Murphy C."/>
            <person name="Neiman D."/>
            <person name="Pearson M."/>
            <person name="Priest M."/>
            <person name="Roberts A."/>
            <person name="Saif S."/>
            <person name="Shea T."/>
            <person name="Sisk P."/>
            <person name="Stolte C."/>
            <person name="Sykes S."/>
            <person name="Wortman J."/>
            <person name="Nusbaum C."/>
            <person name="Birren B."/>
        </authorList>
    </citation>
    <scope>NUCLEOTIDE SEQUENCE [LARGE SCALE GENOMIC DNA]</scope>
    <source>
        <strain evidence="6 7">YIT 11850</strain>
    </source>
</reference>
<comment type="subunit">
    <text evidence="5">Forms a complex with TatA.</text>
</comment>
<evidence type="ECO:0000256" key="5">
    <source>
        <dbReference type="HAMAP-Rule" id="MF_00902"/>
    </source>
</evidence>
<dbReference type="PRINTS" id="PR01840">
    <property type="entry name" value="TATCFAMILY"/>
</dbReference>
<keyword evidence="5" id="KW-0653">Protein transport</keyword>
<dbReference type="PANTHER" id="PTHR30371">
    <property type="entry name" value="SEC-INDEPENDENT PROTEIN TRANSLOCASE PROTEIN TATC"/>
    <property type="match status" value="1"/>
</dbReference>
<dbReference type="GO" id="GO:0065002">
    <property type="term" value="P:intracellular protein transmembrane transport"/>
    <property type="evidence" value="ECO:0007669"/>
    <property type="project" value="TreeGrafter"/>
</dbReference>
<keyword evidence="7" id="KW-1185">Reference proteome</keyword>
<dbReference type="GO" id="GO:0043953">
    <property type="term" value="P:protein transport by the Tat complex"/>
    <property type="evidence" value="ECO:0007669"/>
    <property type="project" value="UniProtKB-UniRule"/>
</dbReference>
<gene>
    <name evidence="5" type="primary">tatC</name>
    <name evidence="6" type="ORF">HMPREF9453_01455</name>
</gene>
<dbReference type="InterPro" id="IPR002033">
    <property type="entry name" value="TatC"/>
</dbReference>
<accession>H1D1G7</accession>
<comment type="function">
    <text evidence="5">Part of the twin-arginine translocation (Tat) system that transports large folded proteins containing a characteristic twin-arginine motif in their signal peptide across membranes.</text>
</comment>
<dbReference type="HAMAP" id="MF_00902">
    <property type="entry name" value="TatC"/>
    <property type="match status" value="1"/>
</dbReference>
<dbReference type="HOGENOM" id="CLU_031942_7_0_9"/>
<dbReference type="EMBL" id="ADLT01000049">
    <property type="protein sequence ID" value="EHO62590.1"/>
    <property type="molecule type" value="Genomic_DNA"/>
</dbReference>
<dbReference type="eggNOG" id="COG0805">
    <property type="taxonomic scope" value="Bacteria"/>
</dbReference>
<protein>
    <recommendedName>
        <fullName evidence="5">Sec-independent protein translocase protein TatC</fullName>
    </recommendedName>
</protein>
<comment type="subcellular location">
    <subcellularLocation>
        <location evidence="5">Cell membrane</location>
        <topology evidence="5">Multi-pass membrane protein</topology>
    </subcellularLocation>
    <subcellularLocation>
        <location evidence="1">Membrane</location>
        <topology evidence="1">Multi-pass membrane protein</topology>
    </subcellularLocation>
</comment>
<dbReference type="PATRIC" id="fig|742743.3.peg.1481"/>
<dbReference type="STRING" id="742743.HMPREF9453_01455"/>
<feature type="transmembrane region" description="Helical" evidence="5">
    <location>
        <begin position="146"/>
        <end position="166"/>
    </location>
</feature>
<name>H1D1G7_9FIRM</name>
<keyword evidence="5" id="KW-0813">Transport</keyword>
<evidence type="ECO:0000256" key="3">
    <source>
        <dbReference type="ARBA" id="ARBA00022989"/>
    </source>
</evidence>
<evidence type="ECO:0000313" key="6">
    <source>
        <dbReference type="EMBL" id="EHO62590.1"/>
    </source>
</evidence>
<dbReference type="Pfam" id="PF00902">
    <property type="entry name" value="TatC"/>
    <property type="match status" value="1"/>
</dbReference>
<evidence type="ECO:0000256" key="4">
    <source>
        <dbReference type="ARBA" id="ARBA00023136"/>
    </source>
</evidence>
<feature type="transmembrane region" description="Helical" evidence="5">
    <location>
        <begin position="124"/>
        <end position="140"/>
    </location>
</feature>
<keyword evidence="5" id="KW-0811">Translocation</keyword>
<dbReference type="NCBIfam" id="TIGR00945">
    <property type="entry name" value="tatC"/>
    <property type="match status" value="1"/>
</dbReference>
<proteinExistence type="inferred from homology"/>
<evidence type="ECO:0000256" key="1">
    <source>
        <dbReference type="ARBA" id="ARBA00004141"/>
    </source>
</evidence>
<keyword evidence="3 5" id="KW-1133">Transmembrane helix</keyword>
<feature type="transmembrane region" description="Helical" evidence="5">
    <location>
        <begin position="6"/>
        <end position="25"/>
    </location>
</feature>
<evidence type="ECO:0000313" key="7">
    <source>
        <dbReference type="Proteomes" id="UP000003277"/>
    </source>
</evidence>